<keyword evidence="1" id="KW-0812">Transmembrane</keyword>
<name>A0ABU5DJI3_9BURK</name>
<feature type="transmembrane region" description="Helical" evidence="1">
    <location>
        <begin position="68"/>
        <end position="89"/>
    </location>
</feature>
<feature type="transmembrane region" description="Helical" evidence="1">
    <location>
        <begin position="253"/>
        <end position="277"/>
    </location>
</feature>
<comment type="caution">
    <text evidence="2">The sequence shown here is derived from an EMBL/GenBank/DDBJ whole genome shotgun (WGS) entry which is preliminary data.</text>
</comment>
<evidence type="ECO:0000256" key="1">
    <source>
        <dbReference type="SAM" id="Phobius"/>
    </source>
</evidence>
<feature type="transmembrane region" description="Helical" evidence="1">
    <location>
        <begin position="220"/>
        <end position="241"/>
    </location>
</feature>
<gene>
    <name evidence="2" type="ORF">SNE35_18240</name>
</gene>
<proteinExistence type="predicted"/>
<dbReference type="NCBIfam" id="NF041043">
    <property type="entry name" value="BPSS1780_fam"/>
    <property type="match status" value="1"/>
</dbReference>
<dbReference type="EMBL" id="JAXCLA010000006">
    <property type="protein sequence ID" value="MDY0746458.1"/>
    <property type="molecule type" value="Genomic_DNA"/>
</dbReference>
<feature type="transmembrane region" description="Helical" evidence="1">
    <location>
        <begin position="114"/>
        <end position="134"/>
    </location>
</feature>
<evidence type="ECO:0000313" key="3">
    <source>
        <dbReference type="Proteomes" id="UP001285263"/>
    </source>
</evidence>
<accession>A0ABU5DJI3</accession>
<dbReference type="RefSeq" id="WP_320424384.1">
    <property type="nucleotide sequence ID" value="NZ_JAXCLA010000006.1"/>
</dbReference>
<protein>
    <submittedName>
        <fullName evidence="2">BPSS1780 family membrane protein</fullName>
    </submittedName>
</protein>
<evidence type="ECO:0000313" key="2">
    <source>
        <dbReference type="EMBL" id="MDY0746458.1"/>
    </source>
</evidence>
<dbReference type="InterPro" id="IPR047798">
    <property type="entry name" value="BPSS1780-like"/>
</dbReference>
<sequence>MSSPQQPSSPSGSTMLLHLQTVPARNGVLWIRHGFEIFRRRPLALTGLLSLFLFLAFVVLSIPVLGVVALLMSLPMLSLGFMLATHLVLQNRTPTAGVYLMPLKLTAQRRRSQLMLCAAYAAATFAVALLAQWVDGGSLEALEQLAASGASPDQMASAASDSRLFLGALTRLGLAALVSVPFWHAPALIHWGGQGVMQALFSSTLGVWRNKGAFAVNGLLWAALMMAMGMVCSILAVVLGLTEQTLPLLAVPLVLLASTVFYSSLYFTFVDCFLFAAPKDLPEPAELPRQD</sequence>
<keyword evidence="1" id="KW-1133">Transmembrane helix</keyword>
<feature type="transmembrane region" description="Helical" evidence="1">
    <location>
        <begin position="42"/>
        <end position="62"/>
    </location>
</feature>
<organism evidence="2 3">
    <name type="scientific">Roseateles agri</name>
    <dbReference type="NCBI Taxonomy" id="3098619"/>
    <lineage>
        <taxon>Bacteria</taxon>
        <taxon>Pseudomonadati</taxon>
        <taxon>Pseudomonadota</taxon>
        <taxon>Betaproteobacteria</taxon>
        <taxon>Burkholderiales</taxon>
        <taxon>Sphaerotilaceae</taxon>
        <taxon>Roseateles</taxon>
    </lineage>
</organism>
<keyword evidence="1" id="KW-0472">Membrane</keyword>
<reference evidence="2 3" key="1">
    <citation type="submission" date="2023-11" db="EMBL/GenBank/DDBJ databases">
        <title>Paucibacter sp. nov., isolated from fresh soil in Korea.</title>
        <authorList>
            <person name="Le N.T.T."/>
        </authorList>
    </citation>
    <scope>NUCLEOTIDE SEQUENCE [LARGE SCALE GENOMIC DNA]</scope>
    <source>
        <strain evidence="2 3">R3-3</strain>
    </source>
</reference>
<keyword evidence="3" id="KW-1185">Reference proteome</keyword>
<dbReference type="Proteomes" id="UP001285263">
    <property type="component" value="Unassembled WGS sequence"/>
</dbReference>